<dbReference type="AlphaFoldDB" id="A0A3P7YLR8"/>
<keyword evidence="2" id="KW-1185">Reference proteome</keyword>
<sequence>MTNCTSGTPNATTDTLRKTIQSQTVDHNSTINHHLSDELSEKEAHVNYLVTLFQALKSSGVQADAFREAFERIDLPVTNSKLSPNTINLSKLFKMFSSFLTI</sequence>
<evidence type="ECO:0000313" key="1">
    <source>
        <dbReference type="EMBL" id="VDO73117.1"/>
    </source>
</evidence>
<name>A0A3P7YLR8_9TREM</name>
<organism evidence="1 2">
    <name type="scientific">Schistosoma mattheei</name>
    <dbReference type="NCBI Taxonomy" id="31246"/>
    <lineage>
        <taxon>Eukaryota</taxon>
        <taxon>Metazoa</taxon>
        <taxon>Spiralia</taxon>
        <taxon>Lophotrochozoa</taxon>
        <taxon>Platyhelminthes</taxon>
        <taxon>Trematoda</taxon>
        <taxon>Digenea</taxon>
        <taxon>Strigeidida</taxon>
        <taxon>Schistosomatoidea</taxon>
        <taxon>Schistosomatidae</taxon>
        <taxon>Schistosoma</taxon>
    </lineage>
</organism>
<dbReference type="Proteomes" id="UP000269396">
    <property type="component" value="Unassembled WGS sequence"/>
</dbReference>
<accession>A0A3P7YLR8</accession>
<dbReference type="EMBL" id="UZAL01000775">
    <property type="protein sequence ID" value="VDO73117.1"/>
    <property type="molecule type" value="Genomic_DNA"/>
</dbReference>
<gene>
    <name evidence="1" type="ORF">SMTD_LOCUS802</name>
</gene>
<reference evidence="1 2" key="1">
    <citation type="submission" date="2018-11" db="EMBL/GenBank/DDBJ databases">
        <authorList>
            <consortium name="Pathogen Informatics"/>
        </authorList>
    </citation>
    <scope>NUCLEOTIDE SEQUENCE [LARGE SCALE GENOMIC DNA]</scope>
    <source>
        <strain>Denwood</strain>
        <strain evidence="2">Zambia</strain>
    </source>
</reference>
<evidence type="ECO:0000313" key="2">
    <source>
        <dbReference type="Proteomes" id="UP000269396"/>
    </source>
</evidence>
<protein>
    <submittedName>
        <fullName evidence="1">Uncharacterized protein</fullName>
    </submittedName>
</protein>
<proteinExistence type="predicted"/>